<keyword evidence="2" id="KW-0677">Repeat</keyword>
<dbReference type="AlphaFoldDB" id="A0AAW2X9K8"/>
<keyword evidence="3" id="KW-0238">DNA-binding</keyword>
<sequence length="401" mass="45587">MDFEAKLGPYAKLFLESPYIPQMNEGFSSSSSNDPAQVLENLDHHFMVEGSSPNPAPIFYSPFYDPFDPFQPSSGKVLNQEFSTTFGQDHNHVHMHGTRFFDVGSRAKSFQTFVNVDHHQYYQVMMSSSCEALDLQMMSSAEVKYVENESCLMSLDDGNHDDRGKNKSRDGGVLMQKKSKRISSKKSEIVKGQWTAEEDGLLVELVETHGLRKWSSIAQMLPGRIGKQCRERWHNHLKPNIKKDRWSEEEDRILIEAHRQLGNRWAEIARSLPGRSENTIKNHWNATKRRQLSSRRNSKAAKSNSPLQNYIKSVISTNSSDNKGYLENSSSGSASPAIVNSKQSGEMSCPNLNPENDHQTVAAADESFKLQLQTSLDAQMHMQFDLQKEMDFMEMLSYGYI</sequence>
<feature type="domain" description="HTH myb-type" evidence="7">
    <location>
        <begin position="242"/>
        <end position="292"/>
    </location>
</feature>
<name>A0AAW2X9K8_9LAMI</name>
<dbReference type="GO" id="GO:0005634">
    <property type="term" value="C:nucleus"/>
    <property type="evidence" value="ECO:0007669"/>
    <property type="project" value="UniProtKB-SubCell"/>
</dbReference>
<proteinExistence type="predicted"/>
<dbReference type="Pfam" id="PF00249">
    <property type="entry name" value="Myb_DNA-binding"/>
    <property type="match status" value="2"/>
</dbReference>
<evidence type="ECO:0000256" key="1">
    <source>
        <dbReference type="ARBA" id="ARBA00004123"/>
    </source>
</evidence>
<protein>
    <submittedName>
        <fullName evidence="8">Transcription factor</fullName>
    </submittedName>
</protein>
<dbReference type="SMART" id="SM00717">
    <property type="entry name" value="SANT"/>
    <property type="match status" value="2"/>
</dbReference>
<dbReference type="PROSITE" id="PS51294">
    <property type="entry name" value="HTH_MYB"/>
    <property type="match status" value="2"/>
</dbReference>
<dbReference type="InterPro" id="IPR001005">
    <property type="entry name" value="SANT/Myb"/>
</dbReference>
<feature type="compositionally biased region" description="Basic residues" evidence="5">
    <location>
        <begin position="286"/>
        <end position="299"/>
    </location>
</feature>
<dbReference type="PANTHER" id="PTHR45614:SF285">
    <property type="entry name" value="TRANSCRIPTION FACTOR MYB98"/>
    <property type="match status" value="1"/>
</dbReference>
<evidence type="ECO:0000256" key="4">
    <source>
        <dbReference type="ARBA" id="ARBA00023242"/>
    </source>
</evidence>
<dbReference type="Gene3D" id="1.10.10.60">
    <property type="entry name" value="Homeodomain-like"/>
    <property type="match status" value="2"/>
</dbReference>
<dbReference type="InterPro" id="IPR050560">
    <property type="entry name" value="MYB_TF"/>
</dbReference>
<dbReference type="InterPro" id="IPR017930">
    <property type="entry name" value="Myb_dom"/>
</dbReference>
<dbReference type="EMBL" id="JACGWN010000005">
    <property type="protein sequence ID" value="KAL0450682.1"/>
    <property type="molecule type" value="Genomic_DNA"/>
</dbReference>
<evidence type="ECO:0000256" key="3">
    <source>
        <dbReference type="ARBA" id="ARBA00023125"/>
    </source>
</evidence>
<evidence type="ECO:0000256" key="2">
    <source>
        <dbReference type="ARBA" id="ARBA00022737"/>
    </source>
</evidence>
<feature type="region of interest" description="Disordered" evidence="5">
    <location>
        <begin position="156"/>
        <end position="178"/>
    </location>
</feature>
<organism evidence="8">
    <name type="scientific">Sesamum latifolium</name>
    <dbReference type="NCBI Taxonomy" id="2727402"/>
    <lineage>
        <taxon>Eukaryota</taxon>
        <taxon>Viridiplantae</taxon>
        <taxon>Streptophyta</taxon>
        <taxon>Embryophyta</taxon>
        <taxon>Tracheophyta</taxon>
        <taxon>Spermatophyta</taxon>
        <taxon>Magnoliopsida</taxon>
        <taxon>eudicotyledons</taxon>
        <taxon>Gunneridae</taxon>
        <taxon>Pentapetalae</taxon>
        <taxon>asterids</taxon>
        <taxon>lamiids</taxon>
        <taxon>Lamiales</taxon>
        <taxon>Pedaliaceae</taxon>
        <taxon>Sesamum</taxon>
    </lineage>
</organism>
<feature type="region of interest" description="Disordered" evidence="5">
    <location>
        <begin position="277"/>
        <end position="309"/>
    </location>
</feature>
<dbReference type="CDD" id="cd00167">
    <property type="entry name" value="SANT"/>
    <property type="match status" value="2"/>
</dbReference>
<evidence type="ECO:0000259" key="6">
    <source>
        <dbReference type="PROSITE" id="PS50090"/>
    </source>
</evidence>
<evidence type="ECO:0000256" key="5">
    <source>
        <dbReference type="SAM" id="MobiDB-lite"/>
    </source>
</evidence>
<feature type="domain" description="HTH myb-type" evidence="7">
    <location>
        <begin position="186"/>
        <end position="241"/>
    </location>
</feature>
<reference evidence="8" key="2">
    <citation type="journal article" date="2024" name="Plant">
        <title>Genomic evolution and insights into agronomic trait innovations of Sesamum species.</title>
        <authorList>
            <person name="Miao H."/>
            <person name="Wang L."/>
            <person name="Qu L."/>
            <person name="Liu H."/>
            <person name="Sun Y."/>
            <person name="Le M."/>
            <person name="Wang Q."/>
            <person name="Wei S."/>
            <person name="Zheng Y."/>
            <person name="Lin W."/>
            <person name="Duan Y."/>
            <person name="Cao H."/>
            <person name="Xiong S."/>
            <person name="Wang X."/>
            <person name="Wei L."/>
            <person name="Li C."/>
            <person name="Ma Q."/>
            <person name="Ju M."/>
            <person name="Zhao R."/>
            <person name="Li G."/>
            <person name="Mu C."/>
            <person name="Tian Q."/>
            <person name="Mei H."/>
            <person name="Zhang T."/>
            <person name="Gao T."/>
            <person name="Zhang H."/>
        </authorList>
    </citation>
    <scope>NUCLEOTIDE SEQUENCE</scope>
    <source>
        <strain evidence="8">KEN1</strain>
    </source>
</reference>
<reference evidence="8" key="1">
    <citation type="submission" date="2020-06" db="EMBL/GenBank/DDBJ databases">
        <authorList>
            <person name="Li T."/>
            <person name="Hu X."/>
            <person name="Zhang T."/>
            <person name="Song X."/>
            <person name="Zhang H."/>
            <person name="Dai N."/>
            <person name="Sheng W."/>
            <person name="Hou X."/>
            <person name="Wei L."/>
        </authorList>
    </citation>
    <scope>NUCLEOTIDE SEQUENCE</scope>
    <source>
        <strain evidence="8">KEN1</strain>
        <tissue evidence="8">Leaf</tissue>
    </source>
</reference>
<dbReference type="PROSITE" id="PS50090">
    <property type="entry name" value="MYB_LIKE"/>
    <property type="match status" value="2"/>
</dbReference>
<dbReference type="InterPro" id="IPR009057">
    <property type="entry name" value="Homeodomain-like_sf"/>
</dbReference>
<feature type="compositionally biased region" description="Polar residues" evidence="5">
    <location>
        <begin position="300"/>
        <end position="309"/>
    </location>
</feature>
<comment type="caution">
    <text evidence="8">The sequence shown here is derived from an EMBL/GenBank/DDBJ whole genome shotgun (WGS) entry which is preliminary data.</text>
</comment>
<feature type="domain" description="Myb-like" evidence="6">
    <location>
        <begin position="238"/>
        <end position="288"/>
    </location>
</feature>
<accession>A0AAW2X9K8</accession>
<evidence type="ECO:0000313" key="8">
    <source>
        <dbReference type="EMBL" id="KAL0450682.1"/>
    </source>
</evidence>
<evidence type="ECO:0000259" key="7">
    <source>
        <dbReference type="PROSITE" id="PS51294"/>
    </source>
</evidence>
<feature type="domain" description="Myb-like" evidence="6">
    <location>
        <begin position="186"/>
        <end position="237"/>
    </location>
</feature>
<feature type="compositionally biased region" description="Polar residues" evidence="5">
    <location>
        <begin position="321"/>
        <end position="354"/>
    </location>
</feature>
<dbReference type="GO" id="GO:0000978">
    <property type="term" value="F:RNA polymerase II cis-regulatory region sequence-specific DNA binding"/>
    <property type="evidence" value="ECO:0007669"/>
    <property type="project" value="TreeGrafter"/>
</dbReference>
<dbReference type="PANTHER" id="PTHR45614">
    <property type="entry name" value="MYB PROTEIN-RELATED"/>
    <property type="match status" value="1"/>
</dbReference>
<comment type="subcellular location">
    <subcellularLocation>
        <location evidence="1">Nucleus</location>
    </subcellularLocation>
</comment>
<dbReference type="SUPFAM" id="SSF46689">
    <property type="entry name" value="Homeodomain-like"/>
    <property type="match status" value="1"/>
</dbReference>
<feature type="compositionally biased region" description="Basic and acidic residues" evidence="5">
    <location>
        <begin position="157"/>
        <end position="170"/>
    </location>
</feature>
<dbReference type="GO" id="GO:0000981">
    <property type="term" value="F:DNA-binding transcription factor activity, RNA polymerase II-specific"/>
    <property type="evidence" value="ECO:0007669"/>
    <property type="project" value="TreeGrafter"/>
</dbReference>
<gene>
    <name evidence="8" type="ORF">Slati_1624600</name>
</gene>
<dbReference type="FunFam" id="1.10.10.60:FF:000010">
    <property type="entry name" value="Transcriptional activator Myb isoform A"/>
    <property type="match status" value="1"/>
</dbReference>
<feature type="region of interest" description="Disordered" evidence="5">
    <location>
        <begin position="321"/>
        <end position="357"/>
    </location>
</feature>
<keyword evidence="4" id="KW-0539">Nucleus</keyword>